<keyword evidence="1" id="KW-0812">Transmembrane</keyword>
<comment type="caution">
    <text evidence="2">The sequence shown here is derived from an EMBL/GenBank/DDBJ whole genome shotgun (WGS) entry which is preliminary data.</text>
</comment>
<name>A0ABR8US82_9MICC</name>
<dbReference type="Proteomes" id="UP000609874">
    <property type="component" value="Unassembled WGS sequence"/>
</dbReference>
<proteinExistence type="predicted"/>
<sequence>MPVFAGFVIVFAILVFILDMLRKRRLREKYAVLWIVIGLALLLLSAFPQLLFWAAALLGVQAPSNLLFAMALLLLITVCLHLSFEQSQSEDELRVLAEEVAILKTKVRELDESAGTPGNLDT</sequence>
<keyword evidence="3" id="KW-1185">Reference proteome</keyword>
<keyword evidence="1" id="KW-0472">Membrane</keyword>
<keyword evidence="1" id="KW-1133">Transmembrane helix</keyword>
<feature type="transmembrane region" description="Helical" evidence="1">
    <location>
        <begin position="6"/>
        <end position="21"/>
    </location>
</feature>
<dbReference type="Pfam" id="PF10066">
    <property type="entry name" value="DUF2304"/>
    <property type="match status" value="1"/>
</dbReference>
<organism evidence="2 3">
    <name type="scientific">Arthrobacter gallicola</name>
    <dbReference type="NCBI Taxonomy" id="2762225"/>
    <lineage>
        <taxon>Bacteria</taxon>
        <taxon>Bacillati</taxon>
        <taxon>Actinomycetota</taxon>
        <taxon>Actinomycetes</taxon>
        <taxon>Micrococcales</taxon>
        <taxon>Micrococcaceae</taxon>
        <taxon>Arthrobacter</taxon>
    </lineage>
</organism>
<evidence type="ECO:0000313" key="2">
    <source>
        <dbReference type="EMBL" id="MBD7995398.1"/>
    </source>
</evidence>
<accession>A0ABR8US82</accession>
<gene>
    <name evidence="2" type="ORF">H9639_08830</name>
</gene>
<evidence type="ECO:0000256" key="1">
    <source>
        <dbReference type="SAM" id="Phobius"/>
    </source>
</evidence>
<dbReference type="RefSeq" id="WP_191807709.1">
    <property type="nucleotide sequence ID" value="NZ_JACSQD010000003.1"/>
</dbReference>
<evidence type="ECO:0000313" key="3">
    <source>
        <dbReference type="Proteomes" id="UP000609874"/>
    </source>
</evidence>
<protein>
    <submittedName>
        <fullName evidence="2">DUF2304 domain-containing protein</fullName>
    </submittedName>
</protein>
<feature type="transmembrane region" description="Helical" evidence="1">
    <location>
        <begin position="33"/>
        <end position="60"/>
    </location>
</feature>
<dbReference type="InterPro" id="IPR019277">
    <property type="entry name" value="DUF2304"/>
</dbReference>
<dbReference type="EMBL" id="JACSQD010000003">
    <property type="protein sequence ID" value="MBD7995398.1"/>
    <property type="molecule type" value="Genomic_DNA"/>
</dbReference>
<reference evidence="2 3" key="1">
    <citation type="submission" date="2020-08" db="EMBL/GenBank/DDBJ databases">
        <title>A Genomic Blueprint of the Chicken Gut Microbiome.</title>
        <authorList>
            <person name="Gilroy R."/>
            <person name="Ravi A."/>
            <person name="Getino M."/>
            <person name="Pursley I."/>
            <person name="Horton D.L."/>
            <person name="Alikhan N.-F."/>
            <person name="Baker D."/>
            <person name="Gharbi K."/>
            <person name="Hall N."/>
            <person name="Watson M."/>
            <person name="Adriaenssens E.M."/>
            <person name="Foster-Nyarko E."/>
            <person name="Jarju S."/>
            <person name="Secka A."/>
            <person name="Antonio M."/>
            <person name="Oren A."/>
            <person name="Chaudhuri R."/>
            <person name="La Ragione R.M."/>
            <person name="Hildebrand F."/>
            <person name="Pallen M.J."/>
        </authorList>
    </citation>
    <scope>NUCLEOTIDE SEQUENCE [LARGE SCALE GENOMIC DNA]</scope>
    <source>
        <strain evidence="2 3">Sa2CUA1</strain>
    </source>
</reference>
<feature type="transmembrane region" description="Helical" evidence="1">
    <location>
        <begin position="66"/>
        <end position="84"/>
    </location>
</feature>